<organism evidence="3 4">
    <name type="scientific">Marinobacter nitratireducens</name>
    <dbReference type="NCBI Taxonomy" id="1137280"/>
    <lineage>
        <taxon>Bacteria</taxon>
        <taxon>Pseudomonadati</taxon>
        <taxon>Pseudomonadota</taxon>
        <taxon>Gammaproteobacteria</taxon>
        <taxon>Pseudomonadales</taxon>
        <taxon>Marinobacteraceae</taxon>
        <taxon>Marinobacter</taxon>
    </lineage>
</organism>
<dbReference type="STRING" id="1137280.D777_02574"/>
<protein>
    <recommendedName>
        <fullName evidence="5">Lipoprotein</fullName>
    </recommendedName>
</protein>
<evidence type="ECO:0000256" key="2">
    <source>
        <dbReference type="SAM" id="SignalP"/>
    </source>
</evidence>
<dbReference type="PROSITE" id="PS51257">
    <property type="entry name" value="PROKAR_LIPOPROTEIN"/>
    <property type="match status" value="1"/>
</dbReference>
<dbReference type="AlphaFoldDB" id="A0A072N0B3"/>
<accession>A0A072N0B3</accession>
<proteinExistence type="predicted"/>
<keyword evidence="2" id="KW-0732">Signal</keyword>
<dbReference type="RefSeq" id="WP_036132445.1">
    <property type="nucleotide sequence ID" value="NZ_ANIE01000007.1"/>
</dbReference>
<gene>
    <name evidence="3" type="ORF">D777_02574</name>
</gene>
<evidence type="ECO:0008006" key="5">
    <source>
        <dbReference type="Google" id="ProtNLM"/>
    </source>
</evidence>
<evidence type="ECO:0000313" key="4">
    <source>
        <dbReference type="Proteomes" id="UP000035057"/>
    </source>
</evidence>
<dbReference type="OrthoDB" id="5566846at2"/>
<sequence length="287" mass="32088">MNVRLGWLLVLVAVLVSAGCSRPETPQEVAAAFWQSVADNDADEVVALSTLTSPSQFDGYKRGWTNAVPSFGRVVIEEREASIVTRLPPEEGSEGERLELITYLVSAEDGWVVDYERTGDPILNPSPFSGLMGQLNKLGEKLSESFDQSSDDLSQRMDELARDLEAYSDDLRRQTDEAMSDFGDQLRDAMKDLEDSLDEALEDNEQAPAEDRVILEQASWDLGEKADALEEPTAEHLADASRSIAATGERLSRLSSETWAEYRGQWEERLDEIRDDMKAFFEDLGQR</sequence>
<feature type="signal peptide" evidence="2">
    <location>
        <begin position="1"/>
        <end position="18"/>
    </location>
</feature>
<evidence type="ECO:0000313" key="3">
    <source>
        <dbReference type="EMBL" id="KEF30632.1"/>
    </source>
</evidence>
<dbReference type="SUPFAM" id="SSF58113">
    <property type="entry name" value="Apolipoprotein A-I"/>
    <property type="match status" value="1"/>
</dbReference>
<reference evidence="3 4" key="1">
    <citation type="submission" date="2012-12" db="EMBL/GenBank/DDBJ databases">
        <title>Genome assembly of Marinobacter sp. AK21.</title>
        <authorList>
            <person name="Khatri I."/>
            <person name="Kumar R."/>
            <person name="Vaidya B."/>
            <person name="Subramanian S."/>
            <person name="Pinnaka A."/>
        </authorList>
    </citation>
    <scope>NUCLEOTIDE SEQUENCE [LARGE SCALE GENOMIC DNA]</scope>
    <source>
        <strain evidence="3 4">AK21</strain>
    </source>
</reference>
<name>A0A072N0B3_9GAMM</name>
<dbReference type="PATRIC" id="fig|1137280.3.peg.2391"/>
<keyword evidence="4" id="KW-1185">Reference proteome</keyword>
<dbReference type="Gene3D" id="1.20.120.20">
    <property type="entry name" value="Apolipoprotein"/>
    <property type="match status" value="1"/>
</dbReference>
<comment type="caution">
    <text evidence="3">The sequence shown here is derived from an EMBL/GenBank/DDBJ whole genome shotgun (WGS) entry which is preliminary data.</text>
</comment>
<feature type="coiled-coil region" evidence="1">
    <location>
        <begin position="150"/>
        <end position="210"/>
    </location>
</feature>
<evidence type="ECO:0000256" key="1">
    <source>
        <dbReference type="SAM" id="Coils"/>
    </source>
</evidence>
<dbReference type="Proteomes" id="UP000035057">
    <property type="component" value="Unassembled WGS sequence"/>
</dbReference>
<dbReference type="EMBL" id="ANIE01000007">
    <property type="protein sequence ID" value="KEF30632.1"/>
    <property type="molecule type" value="Genomic_DNA"/>
</dbReference>
<keyword evidence="1" id="KW-0175">Coiled coil</keyword>
<feature type="chain" id="PRO_5001680209" description="Lipoprotein" evidence="2">
    <location>
        <begin position="19"/>
        <end position="287"/>
    </location>
</feature>